<dbReference type="PROSITE" id="PS00059">
    <property type="entry name" value="ADH_ZINC"/>
    <property type="match status" value="1"/>
</dbReference>
<dbReference type="InterPro" id="IPR011032">
    <property type="entry name" value="GroES-like_sf"/>
</dbReference>
<dbReference type="Pfam" id="PF00107">
    <property type="entry name" value="ADH_zinc_N"/>
    <property type="match status" value="1"/>
</dbReference>
<dbReference type="GO" id="GO:0008270">
    <property type="term" value="F:zinc ion binding"/>
    <property type="evidence" value="ECO:0007669"/>
    <property type="project" value="InterPro"/>
</dbReference>
<name>A0AA39Y4C3_9PEZI</name>
<protein>
    <submittedName>
        <fullName evidence="6">(R,R)-butanediol dehydrogenase</fullName>
    </submittedName>
</protein>
<dbReference type="InterPro" id="IPR020843">
    <property type="entry name" value="ER"/>
</dbReference>
<dbReference type="SUPFAM" id="SSF50129">
    <property type="entry name" value="GroES-like"/>
    <property type="match status" value="1"/>
</dbReference>
<feature type="domain" description="Enoyl reductase (ER)" evidence="5">
    <location>
        <begin position="12"/>
        <end position="318"/>
    </location>
</feature>
<dbReference type="SMART" id="SM00829">
    <property type="entry name" value="PKS_ER"/>
    <property type="match status" value="1"/>
</dbReference>
<evidence type="ECO:0000313" key="7">
    <source>
        <dbReference type="Proteomes" id="UP001175001"/>
    </source>
</evidence>
<evidence type="ECO:0000256" key="4">
    <source>
        <dbReference type="RuleBase" id="RU361277"/>
    </source>
</evidence>
<dbReference type="Proteomes" id="UP001175001">
    <property type="component" value="Unassembled WGS sequence"/>
</dbReference>
<dbReference type="Gene3D" id="3.90.180.10">
    <property type="entry name" value="Medium-chain alcohol dehydrogenases, catalytic domain"/>
    <property type="match status" value="1"/>
</dbReference>
<keyword evidence="2 4" id="KW-0862">Zinc</keyword>
<sequence>MKAFRYEDPETGVRLGEVPIPEPKHGQALIKVQAAGLCHSDVHIIHGRGHSWVAKRPITLGHEVSGTVVKLGPGASTVQVGDRVAVAIPSHPVEQASWETAIGLGYDGGYGQFVLGHLEFLVKIPDNVSFEQAAVATDSIATAYHAVAATAGADQSSTVAILGIGGLGMNAVSIAALRGAKVYGIDLNTAKFEEAKRCGATACAATLKEFADVKFDVIIDFVGVTSTVQSAISSVKNGGTVVLVGLGATSVEIRTTSFVTRSITLKASIGASKEDLQEVLNLLSTGHLRPNLIEIPFEDIPKGLQRLDSGEVNGRLFTRPN</sequence>
<dbReference type="InterPro" id="IPR036291">
    <property type="entry name" value="NAD(P)-bd_dom_sf"/>
</dbReference>
<dbReference type="GO" id="GO:0016491">
    <property type="term" value="F:oxidoreductase activity"/>
    <property type="evidence" value="ECO:0007669"/>
    <property type="project" value="UniProtKB-KW"/>
</dbReference>
<dbReference type="InterPro" id="IPR013149">
    <property type="entry name" value="ADH-like_C"/>
</dbReference>
<keyword evidence="7" id="KW-1185">Reference proteome</keyword>
<dbReference type="InterPro" id="IPR050129">
    <property type="entry name" value="Zn_alcohol_dh"/>
</dbReference>
<gene>
    <name evidence="6" type="primary">bdhA_0</name>
    <name evidence="6" type="ORF">DIS24_g8497</name>
</gene>
<dbReference type="SUPFAM" id="SSF51735">
    <property type="entry name" value="NAD(P)-binding Rossmann-fold domains"/>
    <property type="match status" value="1"/>
</dbReference>
<accession>A0AA39Y4C3</accession>
<dbReference type="Pfam" id="PF08240">
    <property type="entry name" value="ADH_N"/>
    <property type="match status" value="1"/>
</dbReference>
<reference evidence="6" key="1">
    <citation type="submission" date="2023-06" db="EMBL/GenBank/DDBJ databases">
        <title>Multi-omics analyses reveal the molecular pathogenesis toolkit of Lasiodiplodia hormozganensis, a cross-kingdom pathogen.</title>
        <authorList>
            <person name="Felix C."/>
            <person name="Meneses R."/>
            <person name="Goncalves M.F.M."/>
            <person name="Tilleman L."/>
            <person name="Duarte A.S."/>
            <person name="Jorrin-Novo J.V."/>
            <person name="Van De Peer Y."/>
            <person name="Deforce D."/>
            <person name="Van Nieuwerburgh F."/>
            <person name="Esteves A.C."/>
            <person name="Alves A."/>
        </authorList>
    </citation>
    <scope>NUCLEOTIDE SEQUENCE</scope>
    <source>
        <strain evidence="6">CBS 339.90</strain>
    </source>
</reference>
<keyword evidence="1 4" id="KW-0479">Metal-binding</keyword>
<dbReference type="CDD" id="cd08254">
    <property type="entry name" value="hydroxyacyl_CoA_DH"/>
    <property type="match status" value="1"/>
</dbReference>
<evidence type="ECO:0000313" key="6">
    <source>
        <dbReference type="EMBL" id="KAK0644831.1"/>
    </source>
</evidence>
<dbReference type="PANTHER" id="PTHR43401:SF4">
    <property type="entry name" value="D-ARABINOSE 1-DEHYDROGENASE (NADP(+))"/>
    <property type="match status" value="1"/>
</dbReference>
<keyword evidence="3" id="KW-0560">Oxidoreductase</keyword>
<dbReference type="AlphaFoldDB" id="A0AA39Y4C3"/>
<evidence type="ECO:0000256" key="1">
    <source>
        <dbReference type="ARBA" id="ARBA00022723"/>
    </source>
</evidence>
<comment type="similarity">
    <text evidence="4">Belongs to the zinc-containing alcohol dehydrogenase family.</text>
</comment>
<proteinExistence type="inferred from homology"/>
<evidence type="ECO:0000256" key="2">
    <source>
        <dbReference type="ARBA" id="ARBA00022833"/>
    </source>
</evidence>
<evidence type="ECO:0000256" key="3">
    <source>
        <dbReference type="ARBA" id="ARBA00023002"/>
    </source>
</evidence>
<comment type="caution">
    <text evidence="6">The sequence shown here is derived from an EMBL/GenBank/DDBJ whole genome shotgun (WGS) entry which is preliminary data.</text>
</comment>
<dbReference type="InterPro" id="IPR002328">
    <property type="entry name" value="ADH_Zn_CS"/>
</dbReference>
<dbReference type="EMBL" id="JAUJDW010000063">
    <property type="protein sequence ID" value="KAK0644831.1"/>
    <property type="molecule type" value="Genomic_DNA"/>
</dbReference>
<organism evidence="6 7">
    <name type="scientific">Lasiodiplodia hormozganensis</name>
    <dbReference type="NCBI Taxonomy" id="869390"/>
    <lineage>
        <taxon>Eukaryota</taxon>
        <taxon>Fungi</taxon>
        <taxon>Dikarya</taxon>
        <taxon>Ascomycota</taxon>
        <taxon>Pezizomycotina</taxon>
        <taxon>Dothideomycetes</taxon>
        <taxon>Dothideomycetes incertae sedis</taxon>
        <taxon>Botryosphaeriales</taxon>
        <taxon>Botryosphaeriaceae</taxon>
        <taxon>Lasiodiplodia</taxon>
    </lineage>
</organism>
<comment type="cofactor">
    <cofactor evidence="4">
        <name>Zn(2+)</name>
        <dbReference type="ChEBI" id="CHEBI:29105"/>
    </cofactor>
</comment>
<dbReference type="Gene3D" id="3.40.50.720">
    <property type="entry name" value="NAD(P)-binding Rossmann-like Domain"/>
    <property type="match status" value="1"/>
</dbReference>
<evidence type="ECO:0000259" key="5">
    <source>
        <dbReference type="SMART" id="SM00829"/>
    </source>
</evidence>
<dbReference type="InterPro" id="IPR013154">
    <property type="entry name" value="ADH-like_N"/>
</dbReference>
<dbReference type="PANTHER" id="PTHR43401">
    <property type="entry name" value="L-THREONINE 3-DEHYDROGENASE"/>
    <property type="match status" value="1"/>
</dbReference>